<dbReference type="InterPro" id="IPR003959">
    <property type="entry name" value="ATPase_AAA_core"/>
</dbReference>
<dbReference type="AlphaFoldDB" id="A0A0B7HKH3"/>
<dbReference type="InterPro" id="IPR027417">
    <property type="entry name" value="P-loop_NTPase"/>
</dbReference>
<dbReference type="Proteomes" id="UP000044026">
    <property type="component" value="Unassembled WGS sequence"/>
</dbReference>
<organism evidence="2 3">
    <name type="scientific">Capnocytophaga canimorsus</name>
    <dbReference type="NCBI Taxonomy" id="28188"/>
    <lineage>
        <taxon>Bacteria</taxon>
        <taxon>Pseudomonadati</taxon>
        <taxon>Bacteroidota</taxon>
        <taxon>Flavobacteriia</taxon>
        <taxon>Flavobacteriales</taxon>
        <taxon>Flavobacteriaceae</taxon>
        <taxon>Capnocytophaga</taxon>
    </lineage>
</organism>
<name>A0A0B7HKH3_9FLAO</name>
<keyword evidence="2" id="KW-0378">Hydrolase</keyword>
<feature type="domain" description="ATPase AAA-type core" evidence="1">
    <location>
        <begin position="53"/>
        <end position="117"/>
    </location>
</feature>
<evidence type="ECO:0000313" key="2">
    <source>
        <dbReference type="EMBL" id="CEN39745.1"/>
    </source>
</evidence>
<dbReference type="SUPFAM" id="SSF52540">
    <property type="entry name" value="P-loop containing nucleoside triphosphate hydrolases"/>
    <property type="match status" value="1"/>
</dbReference>
<dbReference type="PANTHER" id="PTHR23077:SF198">
    <property type="entry name" value="ATP-DEPENDENT ZINC METALLOPROTEASE FTSH"/>
    <property type="match status" value="1"/>
</dbReference>
<protein>
    <submittedName>
        <fullName evidence="2">Uncharacterized AAA family ATPase y4kL</fullName>
        <ecNumber evidence="2">3.6.4.6</ecNumber>
    </submittedName>
</protein>
<accession>A0A0B7HKH3</accession>
<dbReference type="GO" id="GO:0005524">
    <property type="term" value="F:ATP binding"/>
    <property type="evidence" value="ECO:0007669"/>
    <property type="project" value="InterPro"/>
</dbReference>
<dbReference type="Gene3D" id="3.40.50.300">
    <property type="entry name" value="P-loop containing nucleotide triphosphate hydrolases"/>
    <property type="match status" value="1"/>
</dbReference>
<dbReference type="GO" id="GO:0016887">
    <property type="term" value="F:ATP hydrolysis activity"/>
    <property type="evidence" value="ECO:0007669"/>
    <property type="project" value="InterPro"/>
</dbReference>
<evidence type="ECO:0000313" key="3">
    <source>
        <dbReference type="Proteomes" id="UP000044026"/>
    </source>
</evidence>
<dbReference type="Pfam" id="PF00004">
    <property type="entry name" value="AAA"/>
    <property type="match status" value="1"/>
</dbReference>
<dbReference type="PANTHER" id="PTHR23077">
    <property type="entry name" value="AAA-FAMILY ATPASE"/>
    <property type="match status" value="1"/>
</dbReference>
<reference evidence="2 3" key="1">
    <citation type="submission" date="2015-01" db="EMBL/GenBank/DDBJ databases">
        <authorList>
            <person name="Xiang T."/>
            <person name="Song Y."/>
            <person name="Huang L."/>
            <person name="Wang B."/>
            <person name="Wu P."/>
        </authorList>
    </citation>
    <scope>NUCLEOTIDE SEQUENCE [LARGE SCALE GENOMIC DNA]</scope>
    <source>
        <strain evidence="2 3">Cc12</strain>
    </source>
</reference>
<dbReference type="CDD" id="cd19481">
    <property type="entry name" value="RecA-like_protease"/>
    <property type="match status" value="1"/>
</dbReference>
<dbReference type="EMBL" id="CDOE01000075">
    <property type="protein sequence ID" value="CEN39745.1"/>
    <property type="molecule type" value="Genomic_DNA"/>
</dbReference>
<proteinExistence type="predicted"/>
<gene>
    <name evidence="2" type="ORF">CCAN12_770052</name>
</gene>
<dbReference type="InterPro" id="IPR050168">
    <property type="entry name" value="AAA_ATPase_domain"/>
</dbReference>
<evidence type="ECO:0000259" key="1">
    <source>
        <dbReference type="Pfam" id="PF00004"/>
    </source>
</evidence>
<dbReference type="EC" id="3.6.4.6" evidence="2"/>
<sequence>MMTTDFVINDKEYIDFEDIHLSEFNKETLIQLVKEHKYIEYLEKYNLHVDNKILLHGASGCGKTTTAKALAKKLDRPIYILNLSNIVHSRIGETSKNIKAVFDKAQREKAVLFLDEF</sequence>